<keyword evidence="2" id="KW-1185">Reference proteome</keyword>
<organism evidence="1 2">
    <name type="scientific">Phytophthora nicotianae P1569</name>
    <dbReference type="NCBI Taxonomy" id="1317065"/>
    <lineage>
        <taxon>Eukaryota</taxon>
        <taxon>Sar</taxon>
        <taxon>Stramenopiles</taxon>
        <taxon>Oomycota</taxon>
        <taxon>Peronosporomycetes</taxon>
        <taxon>Peronosporales</taxon>
        <taxon>Peronosporaceae</taxon>
        <taxon>Phytophthora</taxon>
    </lineage>
</organism>
<dbReference type="Proteomes" id="UP000018721">
    <property type="component" value="Unassembled WGS sequence"/>
</dbReference>
<proteinExistence type="predicted"/>
<name>V9EDL1_PHYNI</name>
<reference evidence="1 2" key="1">
    <citation type="submission" date="2013-11" db="EMBL/GenBank/DDBJ databases">
        <title>The Genome Sequence of Phytophthora parasitica P1569.</title>
        <authorList>
            <consortium name="The Broad Institute Genomics Platform"/>
            <person name="Russ C."/>
            <person name="Tyler B."/>
            <person name="Panabieres F."/>
            <person name="Shan W."/>
            <person name="Tripathy S."/>
            <person name="Grunwald N."/>
            <person name="Machado M."/>
            <person name="Johnson C.S."/>
            <person name="Arredondo F."/>
            <person name="Hong C."/>
            <person name="Coffey M."/>
            <person name="Young S.K."/>
            <person name="Zeng Q."/>
            <person name="Gargeya S."/>
            <person name="Fitzgerald M."/>
            <person name="Abouelleil A."/>
            <person name="Alvarado L."/>
            <person name="Chapman S.B."/>
            <person name="Gainer-Dewar J."/>
            <person name="Goldberg J."/>
            <person name="Griggs A."/>
            <person name="Gujja S."/>
            <person name="Hansen M."/>
            <person name="Howarth C."/>
            <person name="Imamovic A."/>
            <person name="Ireland A."/>
            <person name="Larimer J."/>
            <person name="McCowan C."/>
            <person name="Murphy C."/>
            <person name="Pearson M."/>
            <person name="Poon T.W."/>
            <person name="Priest M."/>
            <person name="Roberts A."/>
            <person name="Saif S."/>
            <person name="Shea T."/>
            <person name="Sykes S."/>
            <person name="Wortman J."/>
            <person name="Nusbaum C."/>
            <person name="Birren B."/>
        </authorList>
    </citation>
    <scope>NUCLEOTIDE SEQUENCE [LARGE SCALE GENOMIC DNA]</scope>
    <source>
        <strain evidence="1 2">P1569</strain>
    </source>
</reference>
<comment type="caution">
    <text evidence="1">The sequence shown here is derived from an EMBL/GenBank/DDBJ whole genome shotgun (WGS) entry which is preliminary data.</text>
</comment>
<evidence type="ECO:0008006" key="3">
    <source>
        <dbReference type="Google" id="ProtNLM"/>
    </source>
</evidence>
<dbReference type="EMBL" id="ANIZ01003043">
    <property type="protein sequence ID" value="ETI36352.1"/>
    <property type="molecule type" value="Genomic_DNA"/>
</dbReference>
<evidence type="ECO:0000313" key="2">
    <source>
        <dbReference type="Proteomes" id="UP000018721"/>
    </source>
</evidence>
<evidence type="ECO:0000313" key="1">
    <source>
        <dbReference type="EMBL" id="ETI36352.1"/>
    </source>
</evidence>
<sequence>MLSIVRQRSLEFFGLELRLRFGSLDHDAAIANVFKAEWLEITLLNCWAHLARKTGEKESILKSPSFISGVARVCLDYLHEARSPAQFSAMRDIVIAHWRACGEEAYATWLEAEYLSTNWYRWYRWYRVSSGVAGVLRIPLSRITAASRKVLFNRYVHLQLVC</sequence>
<accession>V9EDL1</accession>
<dbReference type="AlphaFoldDB" id="V9EDL1"/>
<protein>
    <recommendedName>
        <fullName evidence="3">MULE transposase domain-containing protein</fullName>
    </recommendedName>
</protein>
<dbReference type="HOGENOM" id="CLU_1638732_0_0_1"/>
<gene>
    <name evidence="1" type="ORF">F443_17513</name>
</gene>